<gene>
    <name evidence="2" type="ORF">BS50DRAFT_29305</name>
</gene>
<name>A0A2T2PBF2_CORCC</name>
<keyword evidence="3" id="KW-1185">Reference proteome</keyword>
<proteinExistence type="predicted"/>
<reference evidence="2 3" key="1">
    <citation type="journal article" date="2018" name="Front. Microbiol.">
        <title>Genome-Wide Analysis of Corynespora cassiicola Leaf Fall Disease Putative Effectors.</title>
        <authorList>
            <person name="Lopez D."/>
            <person name="Ribeiro S."/>
            <person name="Label P."/>
            <person name="Fumanal B."/>
            <person name="Venisse J.S."/>
            <person name="Kohler A."/>
            <person name="de Oliveira R.R."/>
            <person name="Labutti K."/>
            <person name="Lipzen A."/>
            <person name="Lail K."/>
            <person name="Bauer D."/>
            <person name="Ohm R.A."/>
            <person name="Barry K.W."/>
            <person name="Spatafora J."/>
            <person name="Grigoriev I.V."/>
            <person name="Martin F.M."/>
            <person name="Pujade-Renaud V."/>
        </authorList>
    </citation>
    <scope>NUCLEOTIDE SEQUENCE [LARGE SCALE GENOMIC DNA]</scope>
    <source>
        <strain evidence="2 3">Philippines</strain>
    </source>
</reference>
<dbReference type="Proteomes" id="UP000240883">
    <property type="component" value="Unassembled WGS sequence"/>
</dbReference>
<accession>A0A2T2PBF2</accession>
<dbReference type="EMBL" id="KZ678128">
    <property type="protein sequence ID" value="PSN74993.1"/>
    <property type="molecule type" value="Genomic_DNA"/>
</dbReference>
<sequence length="209" mass="21754">MAPKKDPAADASDKAAAQLPGLDVKDTKLLAAAFVCSIGIDKYDYDTMATLTGFTAGTLKKFWPAAKKKAIDAHPSFGAFLKASGSAAGSAVGNGTPKPTPKARARKADKDVDGAAETEIPAKAASTKAGRKRKAPAVDKDLNEDDGGSKVNSATASADTKKAPVKKRARPAKQAKIIKKEVKETEQEDVETDAADVADGDVEEEDQEI</sequence>
<feature type="compositionally biased region" description="Acidic residues" evidence="1">
    <location>
        <begin position="186"/>
        <end position="209"/>
    </location>
</feature>
<feature type="compositionally biased region" description="Basic residues" evidence="1">
    <location>
        <begin position="163"/>
        <end position="177"/>
    </location>
</feature>
<protein>
    <submittedName>
        <fullName evidence="2">Uncharacterized protein</fullName>
    </submittedName>
</protein>
<dbReference type="AlphaFoldDB" id="A0A2T2PBF2"/>
<evidence type="ECO:0000256" key="1">
    <source>
        <dbReference type="SAM" id="MobiDB-lite"/>
    </source>
</evidence>
<feature type="region of interest" description="Disordered" evidence="1">
    <location>
        <begin position="86"/>
        <end position="209"/>
    </location>
</feature>
<feature type="compositionally biased region" description="Low complexity" evidence="1">
    <location>
        <begin position="86"/>
        <end position="95"/>
    </location>
</feature>
<evidence type="ECO:0000313" key="2">
    <source>
        <dbReference type="EMBL" id="PSN74993.1"/>
    </source>
</evidence>
<dbReference type="OrthoDB" id="3796455at2759"/>
<organism evidence="2 3">
    <name type="scientific">Corynespora cassiicola Philippines</name>
    <dbReference type="NCBI Taxonomy" id="1448308"/>
    <lineage>
        <taxon>Eukaryota</taxon>
        <taxon>Fungi</taxon>
        <taxon>Dikarya</taxon>
        <taxon>Ascomycota</taxon>
        <taxon>Pezizomycotina</taxon>
        <taxon>Dothideomycetes</taxon>
        <taxon>Pleosporomycetidae</taxon>
        <taxon>Pleosporales</taxon>
        <taxon>Corynesporascaceae</taxon>
        <taxon>Corynespora</taxon>
    </lineage>
</organism>
<evidence type="ECO:0000313" key="3">
    <source>
        <dbReference type="Proteomes" id="UP000240883"/>
    </source>
</evidence>